<dbReference type="Proteomes" id="UP000613740">
    <property type="component" value="Unassembled WGS sequence"/>
</dbReference>
<dbReference type="Gene3D" id="3.40.50.720">
    <property type="entry name" value="NAD(P)-binding Rossmann-like Domain"/>
    <property type="match status" value="1"/>
</dbReference>
<dbReference type="FunFam" id="1.10.1040.10:FF:000016">
    <property type="entry name" value="Glyoxylate/succinic semialdehyde reductase 2"/>
    <property type="match status" value="1"/>
</dbReference>
<gene>
    <name evidence="11" type="ORF">HYH02_008624</name>
</gene>
<dbReference type="InterPro" id="IPR008927">
    <property type="entry name" value="6-PGluconate_DH-like_C_sf"/>
</dbReference>
<comment type="function">
    <text evidence="8">Catalyzes the NADPH-dependent reduction of glyoxylate to glycolate as well as succinic semialdehyde (SSA) to gamma-hydroxybutyrate in vitro. May function in redox homeostasis and play a role in oxidative stress tolerance by detoxifying glyoxylate and SSA generated in glycolate metabolism and GABA metabolism, respectively.</text>
</comment>
<keyword evidence="5" id="KW-0520">NAD</keyword>
<keyword evidence="3" id="KW-0560">Oxidoreductase</keyword>
<proteinExistence type="inferred from homology"/>
<sequence>MQVLHSTSSRAACPAKRLSRHDFVPTQIVCRHGAQRRASTTAAAVPRCPTAAACPQPTLLRRAAQPARRTAVTVRAQAASLIEAAPGKTTLGFIGIGIMGLAMTRNLLKAGYQVVVWNRNPDKCAPLAAEGAKVAASPKEVVAAATYTFAMLSDPEAALDVANRPDGVAAGMAPGKGYVDVSTVDAATSRAVAAAVRGRGGAFLEAPVSGSKGPAEQGKLIFLTAGDQALFTAVAAPLDAMGKAKFFLGAEGAGANMKLVVNMVMGSMMTSFAEGLALADKVGLRQQDVIEVVGLGAIAAPMFALKGPAMAARSYAPAFPLKHQQKDMRLALALGDEVGQPLPLAAAANAQYIAARRQGLGDADFSAVMEAVVGQAAAEAVAAHNAASK</sequence>
<dbReference type="InterPro" id="IPR036291">
    <property type="entry name" value="NAD(P)-bd_dom_sf"/>
</dbReference>
<dbReference type="Gene3D" id="1.10.1040.10">
    <property type="entry name" value="N-(1-d-carboxylethyl)-l-norvaline Dehydrogenase, domain 2"/>
    <property type="match status" value="1"/>
</dbReference>
<keyword evidence="4" id="KW-0346">Stress response</keyword>
<accession>A0A835WD89</accession>
<dbReference type="Pfam" id="PF03446">
    <property type="entry name" value="NAD_binding_2"/>
    <property type="match status" value="1"/>
</dbReference>
<dbReference type="PANTHER" id="PTHR43580:SF2">
    <property type="entry name" value="CYTOKINE-LIKE NUCLEAR FACTOR N-PAC"/>
    <property type="match status" value="1"/>
</dbReference>
<evidence type="ECO:0000256" key="1">
    <source>
        <dbReference type="ARBA" id="ARBA00007598"/>
    </source>
</evidence>
<comment type="catalytic activity">
    <reaction evidence="6">
        <text>4-hydroxybutanoate + NADP(+) = succinate semialdehyde + NADPH + H(+)</text>
        <dbReference type="Rhea" id="RHEA:26381"/>
        <dbReference type="ChEBI" id="CHEBI:15378"/>
        <dbReference type="ChEBI" id="CHEBI:16724"/>
        <dbReference type="ChEBI" id="CHEBI:57706"/>
        <dbReference type="ChEBI" id="CHEBI:57783"/>
        <dbReference type="ChEBI" id="CHEBI:58349"/>
        <dbReference type="EC" id="1.1.1.n11"/>
    </reaction>
</comment>
<dbReference type="InterPro" id="IPR013328">
    <property type="entry name" value="6PGD_dom2"/>
</dbReference>
<keyword evidence="2" id="KW-0521">NADP</keyword>
<dbReference type="InterPro" id="IPR051265">
    <property type="entry name" value="HIBADH-related_NP60_sf"/>
</dbReference>
<dbReference type="SUPFAM" id="SSF51735">
    <property type="entry name" value="NAD(P)-binding Rossmann-fold domains"/>
    <property type="match status" value="1"/>
</dbReference>
<evidence type="ECO:0000256" key="8">
    <source>
        <dbReference type="ARBA" id="ARBA00056683"/>
    </source>
</evidence>
<comment type="similarity">
    <text evidence="1">Belongs to the HIBADH-related family. NP60 subfamily.</text>
</comment>
<feature type="domain" description="3-hydroxyisobutyrate dehydrogenase-like NAD-binding" evidence="10">
    <location>
        <begin position="252"/>
        <end position="370"/>
    </location>
</feature>
<evidence type="ECO:0000256" key="7">
    <source>
        <dbReference type="ARBA" id="ARBA00052769"/>
    </source>
</evidence>
<dbReference type="PANTHER" id="PTHR43580">
    <property type="entry name" value="OXIDOREDUCTASE GLYR1-RELATED"/>
    <property type="match status" value="1"/>
</dbReference>
<protein>
    <submittedName>
        <fullName evidence="11">Uncharacterized protein</fullName>
    </submittedName>
</protein>
<evidence type="ECO:0000259" key="10">
    <source>
        <dbReference type="Pfam" id="PF14833"/>
    </source>
</evidence>
<dbReference type="SUPFAM" id="SSF48179">
    <property type="entry name" value="6-phosphogluconate dehydrogenase C-terminal domain-like"/>
    <property type="match status" value="1"/>
</dbReference>
<evidence type="ECO:0000313" key="11">
    <source>
        <dbReference type="EMBL" id="KAG2445156.1"/>
    </source>
</evidence>
<dbReference type="InterPro" id="IPR006115">
    <property type="entry name" value="6PGDH_NADP-bd"/>
</dbReference>
<dbReference type="OrthoDB" id="435038at2759"/>
<organism evidence="11 12">
    <name type="scientific">Chlamydomonas schloesseri</name>
    <dbReference type="NCBI Taxonomy" id="2026947"/>
    <lineage>
        <taxon>Eukaryota</taxon>
        <taxon>Viridiplantae</taxon>
        <taxon>Chlorophyta</taxon>
        <taxon>core chlorophytes</taxon>
        <taxon>Chlorophyceae</taxon>
        <taxon>CS clade</taxon>
        <taxon>Chlamydomonadales</taxon>
        <taxon>Chlamydomonadaceae</taxon>
        <taxon>Chlamydomonas</taxon>
    </lineage>
</organism>
<keyword evidence="12" id="KW-1185">Reference proteome</keyword>
<evidence type="ECO:0000259" key="9">
    <source>
        <dbReference type="Pfam" id="PF03446"/>
    </source>
</evidence>
<dbReference type="GO" id="GO:0051287">
    <property type="term" value="F:NAD binding"/>
    <property type="evidence" value="ECO:0007669"/>
    <property type="project" value="InterPro"/>
</dbReference>
<dbReference type="Pfam" id="PF14833">
    <property type="entry name" value="NAD_binding_11"/>
    <property type="match status" value="1"/>
</dbReference>
<reference evidence="11" key="1">
    <citation type="journal article" date="2020" name="bioRxiv">
        <title>Comparative genomics of Chlamydomonas.</title>
        <authorList>
            <person name="Craig R.J."/>
            <person name="Hasan A.R."/>
            <person name="Ness R.W."/>
            <person name="Keightley P.D."/>
        </authorList>
    </citation>
    <scope>NUCLEOTIDE SEQUENCE</scope>
    <source>
        <strain evidence="11">CCAP 11/173</strain>
    </source>
</reference>
<evidence type="ECO:0000256" key="6">
    <source>
        <dbReference type="ARBA" id="ARBA00052582"/>
    </source>
</evidence>
<dbReference type="GO" id="GO:0005737">
    <property type="term" value="C:cytoplasm"/>
    <property type="evidence" value="ECO:0007669"/>
    <property type="project" value="UniProtKB-ARBA"/>
</dbReference>
<evidence type="ECO:0000256" key="2">
    <source>
        <dbReference type="ARBA" id="ARBA00022857"/>
    </source>
</evidence>
<evidence type="ECO:0000313" key="12">
    <source>
        <dbReference type="Proteomes" id="UP000613740"/>
    </source>
</evidence>
<name>A0A835WD89_9CHLO</name>
<dbReference type="GO" id="GO:0050661">
    <property type="term" value="F:NADP binding"/>
    <property type="evidence" value="ECO:0007669"/>
    <property type="project" value="InterPro"/>
</dbReference>
<dbReference type="EMBL" id="JAEHOD010000027">
    <property type="protein sequence ID" value="KAG2445156.1"/>
    <property type="molecule type" value="Genomic_DNA"/>
</dbReference>
<dbReference type="GO" id="GO:0030267">
    <property type="term" value="F:glyoxylate reductase (NADPH) activity"/>
    <property type="evidence" value="ECO:0007669"/>
    <property type="project" value="UniProtKB-EC"/>
</dbReference>
<feature type="domain" description="6-phosphogluconate dehydrogenase NADP-binding" evidence="9">
    <location>
        <begin position="91"/>
        <end position="247"/>
    </location>
</feature>
<comment type="catalytic activity">
    <reaction evidence="7">
        <text>glycolate + NADP(+) = glyoxylate + NADPH + H(+)</text>
        <dbReference type="Rhea" id="RHEA:10992"/>
        <dbReference type="ChEBI" id="CHEBI:15378"/>
        <dbReference type="ChEBI" id="CHEBI:29805"/>
        <dbReference type="ChEBI" id="CHEBI:36655"/>
        <dbReference type="ChEBI" id="CHEBI:57783"/>
        <dbReference type="ChEBI" id="CHEBI:58349"/>
        <dbReference type="EC" id="1.1.1.79"/>
    </reaction>
</comment>
<evidence type="ECO:0000256" key="3">
    <source>
        <dbReference type="ARBA" id="ARBA00023002"/>
    </source>
</evidence>
<comment type="caution">
    <text evidence="11">The sequence shown here is derived from an EMBL/GenBank/DDBJ whole genome shotgun (WGS) entry which is preliminary data.</text>
</comment>
<evidence type="ECO:0000256" key="5">
    <source>
        <dbReference type="ARBA" id="ARBA00023027"/>
    </source>
</evidence>
<dbReference type="AlphaFoldDB" id="A0A835WD89"/>
<dbReference type="InterPro" id="IPR029154">
    <property type="entry name" value="HIBADH-like_NADP-bd"/>
</dbReference>
<evidence type="ECO:0000256" key="4">
    <source>
        <dbReference type="ARBA" id="ARBA00023016"/>
    </source>
</evidence>
<dbReference type="FunFam" id="3.40.50.720:FF:000058">
    <property type="entry name" value="Putative oxidoreductase GLYR1 homolog"/>
    <property type="match status" value="1"/>
</dbReference>